<dbReference type="GO" id="GO:0008483">
    <property type="term" value="F:transaminase activity"/>
    <property type="evidence" value="ECO:0007669"/>
    <property type="project" value="UniProtKB-KW"/>
</dbReference>
<dbReference type="InterPro" id="IPR050103">
    <property type="entry name" value="Class-III_PLP-dep_AT"/>
</dbReference>
<dbReference type="SUPFAM" id="SSF53383">
    <property type="entry name" value="PLP-dependent transferases"/>
    <property type="match status" value="1"/>
</dbReference>
<organism evidence="5">
    <name type="scientific">marine sediment metagenome</name>
    <dbReference type="NCBI Taxonomy" id="412755"/>
    <lineage>
        <taxon>unclassified sequences</taxon>
        <taxon>metagenomes</taxon>
        <taxon>ecological metagenomes</taxon>
    </lineage>
</organism>
<dbReference type="Gene3D" id="3.90.1150.10">
    <property type="entry name" value="Aspartate Aminotransferase, domain 1"/>
    <property type="match status" value="1"/>
</dbReference>
<dbReference type="EMBL" id="BARU01024712">
    <property type="protein sequence ID" value="GAH52435.1"/>
    <property type="molecule type" value="Genomic_DNA"/>
</dbReference>
<gene>
    <name evidence="5" type="ORF">S03H2_39915</name>
</gene>
<dbReference type="InterPro" id="IPR015421">
    <property type="entry name" value="PyrdxlP-dep_Trfase_major"/>
</dbReference>
<accession>X1H5S8</accession>
<keyword evidence="4" id="KW-0663">Pyridoxal phosphate</keyword>
<sequence>MNKGKRIGEERVLPGEQGAKLLSLRDEYIPKGVFQIAPIFIAKGKGALVEDVDGNEYIDFSSGISALNIGHCNDKVVSAIKEQAGKHLHTCFNVLMYESYVELAKKLTEITPGNFPKQVLLVNSGAEAVENAVKVARRYTGRYGIIAFEHAFHGRTALGMGLTSQVRYYKYGFGPFDPGIQRFPYAYHYRAPFNTTDADYGKYCVKRIEDSFKTYVPAEEIAAIIVEPVLGEGG</sequence>
<proteinExistence type="predicted"/>
<dbReference type="PANTHER" id="PTHR11986:SF79">
    <property type="entry name" value="ACETYLORNITHINE AMINOTRANSFERASE, MITOCHONDRIAL"/>
    <property type="match status" value="1"/>
</dbReference>
<keyword evidence="3" id="KW-0808">Transferase</keyword>
<dbReference type="Pfam" id="PF00202">
    <property type="entry name" value="Aminotran_3"/>
    <property type="match status" value="1"/>
</dbReference>
<evidence type="ECO:0008006" key="6">
    <source>
        <dbReference type="Google" id="ProtNLM"/>
    </source>
</evidence>
<evidence type="ECO:0000313" key="5">
    <source>
        <dbReference type="EMBL" id="GAH52435.1"/>
    </source>
</evidence>
<evidence type="ECO:0000256" key="1">
    <source>
        <dbReference type="ARBA" id="ARBA00001933"/>
    </source>
</evidence>
<name>X1H5S8_9ZZZZ</name>
<dbReference type="InterPro" id="IPR005814">
    <property type="entry name" value="Aminotrans_3"/>
</dbReference>
<dbReference type="Gene3D" id="3.40.640.10">
    <property type="entry name" value="Type I PLP-dependent aspartate aminotransferase-like (Major domain)"/>
    <property type="match status" value="1"/>
</dbReference>
<protein>
    <recommendedName>
        <fullName evidence="6">Aminotransferase class III-fold pyridoxal phosphate-dependent enzyme</fullName>
    </recommendedName>
</protein>
<dbReference type="InterPro" id="IPR015424">
    <property type="entry name" value="PyrdxlP-dep_Trfase"/>
</dbReference>
<evidence type="ECO:0000256" key="3">
    <source>
        <dbReference type="ARBA" id="ARBA00022679"/>
    </source>
</evidence>
<evidence type="ECO:0000256" key="2">
    <source>
        <dbReference type="ARBA" id="ARBA00022576"/>
    </source>
</evidence>
<dbReference type="InterPro" id="IPR015422">
    <property type="entry name" value="PyrdxlP-dep_Trfase_small"/>
</dbReference>
<feature type="non-terminal residue" evidence="5">
    <location>
        <position position="234"/>
    </location>
</feature>
<dbReference type="GO" id="GO:0042802">
    <property type="term" value="F:identical protein binding"/>
    <property type="evidence" value="ECO:0007669"/>
    <property type="project" value="TreeGrafter"/>
</dbReference>
<keyword evidence="2" id="KW-0032">Aminotransferase</keyword>
<reference evidence="5" key="1">
    <citation type="journal article" date="2014" name="Front. Microbiol.">
        <title>High frequency of phylogenetically diverse reductive dehalogenase-homologous genes in deep subseafloor sedimentary metagenomes.</title>
        <authorList>
            <person name="Kawai M."/>
            <person name="Futagami T."/>
            <person name="Toyoda A."/>
            <person name="Takaki Y."/>
            <person name="Nishi S."/>
            <person name="Hori S."/>
            <person name="Arai W."/>
            <person name="Tsubouchi T."/>
            <person name="Morono Y."/>
            <person name="Uchiyama I."/>
            <person name="Ito T."/>
            <person name="Fujiyama A."/>
            <person name="Inagaki F."/>
            <person name="Takami H."/>
        </authorList>
    </citation>
    <scope>NUCLEOTIDE SEQUENCE</scope>
    <source>
        <strain evidence="5">Expedition CK06-06</strain>
    </source>
</reference>
<dbReference type="AlphaFoldDB" id="X1H5S8"/>
<comment type="cofactor">
    <cofactor evidence="1">
        <name>pyridoxal 5'-phosphate</name>
        <dbReference type="ChEBI" id="CHEBI:597326"/>
    </cofactor>
</comment>
<dbReference type="GO" id="GO:0030170">
    <property type="term" value="F:pyridoxal phosphate binding"/>
    <property type="evidence" value="ECO:0007669"/>
    <property type="project" value="InterPro"/>
</dbReference>
<dbReference type="PANTHER" id="PTHR11986">
    <property type="entry name" value="AMINOTRANSFERASE CLASS III"/>
    <property type="match status" value="1"/>
</dbReference>
<comment type="caution">
    <text evidence="5">The sequence shown here is derived from an EMBL/GenBank/DDBJ whole genome shotgun (WGS) entry which is preliminary data.</text>
</comment>
<evidence type="ECO:0000256" key="4">
    <source>
        <dbReference type="ARBA" id="ARBA00022898"/>
    </source>
</evidence>